<proteinExistence type="predicted"/>
<dbReference type="AlphaFoldDB" id="A0AA86N375"/>
<evidence type="ECO:0000313" key="1">
    <source>
        <dbReference type="EMBL" id="CAI4033819.1"/>
    </source>
</evidence>
<organism evidence="1 2">
    <name type="scientific">Nitrospira tepida</name>
    <dbReference type="NCBI Taxonomy" id="2973512"/>
    <lineage>
        <taxon>Bacteria</taxon>
        <taxon>Pseudomonadati</taxon>
        <taxon>Nitrospirota</taxon>
        <taxon>Nitrospiria</taxon>
        <taxon>Nitrospirales</taxon>
        <taxon>Nitrospiraceae</taxon>
        <taxon>Nitrospira</taxon>
    </lineage>
</organism>
<gene>
    <name evidence="1" type="ORF">DNFV4_04261</name>
</gene>
<evidence type="ECO:0000313" key="2">
    <source>
        <dbReference type="Proteomes" id="UP001179121"/>
    </source>
</evidence>
<dbReference type="KEGG" id="nti:DNFV4_04261"/>
<sequence length="106" mass="11766">MPVEALDTHSLFITLPMYRTLTDSGIEIRNYVNGRDVGNCFGTGGATATGNFVNANTFTTCSRGQIVCNNIFYIKNAKVVEYVPTGRCYTDETVQPQTRYLRLNGQ</sequence>
<accession>A0AA86N375</accession>
<name>A0AA86N375_9BACT</name>
<dbReference type="Proteomes" id="UP001179121">
    <property type="component" value="Chromosome"/>
</dbReference>
<protein>
    <submittedName>
        <fullName evidence="1">Uncharacterized protein</fullName>
    </submittedName>
</protein>
<reference evidence="1" key="1">
    <citation type="submission" date="2022-10" db="EMBL/GenBank/DDBJ databases">
        <authorList>
            <person name="Koch H."/>
        </authorList>
    </citation>
    <scope>NUCLEOTIDE SEQUENCE</scope>
    <source>
        <strain evidence="1">DNF</strain>
    </source>
</reference>
<dbReference type="EMBL" id="OX365700">
    <property type="protein sequence ID" value="CAI4033819.1"/>
    <property type="molecule type" value="Genomic_DNA"/>
</dbReference>
<keyword evidence="2" id="KW-1185">Reference proteome</keyword>